<evidence type="ECO:0000256" key="2">
    <source>
        <dbReference type="ARBA" id="ARBA00003861"/>
    </source>
</evidence>
<dbReference type="PROSITE" id="PS50011">
    <property type="entry name" value="PROTEIN_KINASE_DOM"/>
    <property type="match status" value="1"/>
</dbReference>
<evidence type="ECO:0000256" key="8">
    <source>
        <dbReference type="SAM" id="MobiDB-lite"/>
    </source>
</evidence>
<gene>
    <name evidence="11" type="ORF">ACJRO7_006040</name>
</gene>
<dbReference type="Gene3D" id="3.30.40.10">
    <property type="entry name" value="Zinc/RING finger domain, C3HC4 (zinc finger)"/>
    <property type="match status" value="1"/>
</dbReference>
<dbReference type="PROSITE" id="PS51698">
    <property type="entry name" value="U_BOX"/>
    <property type="match status" value="1"/>
</dbReference>
<feature type="compositionally biased region" description="Low complexity" evidence="8">
    <location>
        <begin position="196"/>
        <end position="213"/>
    </location>
</feature>
<dbReference type="InterPro" id="IPR011009">
    <property type="entry name" value="Kinase-like_dom_sf"/>
</dbReference>
<dbReference type="Gene3D" id="3.30.200.20">
    <property type="entry name" value="Phosphorylase Kinase, domain 1"/>
    <property type="match status" value="1"/>
</dbReference>
<evidence type="ECO:0000259" key="10">
    <source>
        <dbReference type="PROSITE" id="PS51698"/>
    </source>
</evidence>
<accession>A0ABD3IH58</accession>
<comment type="caution">
    <text evidence="11">The sequence shown here is derived from an EMBL/GenBank/DDBJ whole genome shotgun (WGS) entry which is preliminary data.</text>
</comment>
<protein>
    <recommendedName>
        <fullName evidence="4">RING-type E3 ubiquitin transferase</fullName>
        <ecNumber evidence="4">2.3.2.27</ecNumber>
    </recommendedName>
</protein>
<dbReference type="Pfam" id="PF07714">
    <property type="entry name" value="PK_Tyr_Ser-Thr"/>
    <property type="match status" value="1"/>
</dbReference>
<sequence>MEMNKPSEPEDPLPLQSPLSAVVAVAINGKRKSKYVVRWALENFIPEGKVVFKLIHVRAVLSSVPTPMGIMIPITEVREDVIAAYRKEVNWQTHELLHAYKIMCVKKKVLVDVVVLESEDVASALAQVVHKSNITNLVIGASTPGLFSRKTGTLSSTISAKIPSFCTVYAISKGKLSSIRPSDMETNGNTKDDYSDTSSTSGSSGSGSQRGSQAPSIRSQMFARPSSVNVNHLRCQSLGSEEGNDPITTHFSSSSIGNIVGRESSLQSLMSETESRMSNQESISDVLSGYSTSESQANLNFELEKLRIELNHVRGMYEMAQSETVDASQKLYNLKEWKLEGEKMLKEGKFCEEMAKELARQEKEKYEAAKKELELMRDRAEREALRRKAAETKAERDAREREKISNALVDQMQQYQIFTWEEIVSATSSFSESLRMGMGAYGTVYKCSLHHTNVAIKVLHSKESQNSKQCDQELEVLSKIRHPHVLLLIGACPERGCLIYEYMENGSLEDRLLQKNGTPPIPWFDRFRIAWEVASALVFLHNAKPKPIIHRDLKPADILLDNNLVSKIGDVGLSSMLHADPSLPSIFQNTGSVGTLCYIDPEYQRTGSVSPKSDVYAFGIVILQLLTSKPAIALTHMVERALSEGSLMDVLDADAGDWPPEETEELALLGICCAELRRKDRPDLRDQVLPVLEKLKEVASQAKDATSWVKLAPPSHFICPISQDVMKDPYVAVDGYTYDRRAIEKWLEGNDKSPMTNLPLLNKHLIPNYTLLSAIKEWKSLNH</sequence>
<evidence type="ECO:0000313" key="11">
    <source>
        <dbReference type="EMBL" id="KAL3714028.1"/>
    </source>
</evidence>
<dbReference type="EMBL" id="JBJKBG010000011">
    <property type="protein sequence ID" value="KAL3714028.1"/>
    <property type="molecule type" value="Genomic_DNA"/>
</dbReference>
<dbReference type="InterPro" id="IPR013083">
    <property type="entry name" value="Znf_RING/FYVE/PHD"/>
</dbReference>
<dbReference type="InterPro" id="IPR001245">
    <property type="entry name" value="Ser-Thr/Tyr_kinase_cat_dom"/>
</dbReference>
<evidence type="ECO:0000256" key="3">
    <source>
        <dbReference type="ARBA" id="ARBA00004906"/>
    </source>
</evidence>
<dbReference type="InterPro" id="IPR014729">
    <property type="entry name" value="Rossmann-like_a/b/a_fold"/>
</dbReference>
<evidence type="ECO:0000256" key="4">
    <source>
        <dbReference type="ARBA" id="ARBA00012483"/>
    </source>
</evidence>
<evidence type="ECO:0000256" key="5">
    <source>
        <dbReference type="ARBA" id="ARBA00022679"/>
    </source>
</evidence>
<evidence type="ECO:0000259" key="9">
    <source>
        <dbReference type="PROSITE" id="PS50011"/>
    </source>
</evidence>
<dbReference type="InterPro" id="IPR051348">
    <property type="entry name" value="U-box_ubiquitin_ligases"/>
</dbReference>
<dbReference type="InterPro" id="IPR003613">
    <property type="entry name" value="Ubox_domain"/>
</dbReference>
<dbReference type="InterPro" id="IPR000719">
    <property type="entry name" value="Prot_kinase_dom"/>
</dbReference>
<dbReference type="EC" id="2.3.2.27" evidence="4"/>
<comment type="function">
    <text evidence="2">Functions as an E3 ubiquitin ligase.</text>
</comment>
<dbReference type="SUPFAM" id="SSF52402">
    <property type="entry name" value="Adenine nucleotide alpha hydrolases-like"/>
    <property type="match status" value="1"/>
</dbReference>
<dbReference type="Proteomes" id="UP001634007">
    <property type="component" value="Unassembled WGS sequence"/>
</dbReference>
<evidence type="ECO:0000256" key="6">
    <source>
        <dbReference type="ARBA" id="ARBA00022786"/>
    </source>
</evidence>
<dbReference type="AlphaFoldDB" id="A0ABD3IH58"/>
<keyword evidence="6" id="KW-0833">Ubl conjugation pathway</keyword>
<evidence type="ECO:0000313" key="12">
    <source>
        <dbReference type="Proteomes" id="UP001634007"/>
    </source>
</evidence>
<dbReference type="PANTHER" id="PTHR45647:SF15">
    <property type="entry name" value="U-BOX DOMAIN-CONTAINING PROTEIN 35"/>
    <property type="match status" value="1"/>
</dbReference>
<evidence type="ECO:0000256" key="7">
    <source>
        <dbReference type="SAM" id="Coils"/>
    </source>
</evidence>
<evidence type="ECO:0000256" key="1">
    <source>
        <dbReference type="ARBA" id="ARBA00000900"/>
    </source>
</evidence>
<name>A0ABD3IH58_EUCGL</name>
<organism evidence="11 12">
    <name type="scientific">Eucalyptus globulus</name>
    <name type="common">Tasmanian blue gum</name>
    <dbReference type="NCBI Taxonomy" id="34317"/>
    <lineage>
        <taxon>Eukaryota</taxon>
        <taxon>Viridiplantae</taxon>
        <taxon>Streptophyta</taxon>
        <taxon>Embryophyta</taxon>
        <taxon>Tracheophyta</taxon>
        <taxon>Spermatophyta</taxon>
        <taxon>Magnoliopsida</taxon>
        <taxon>eudicotyledons</taxon>
        <taxon>Gunneridae</taxon>
        <taxon>Pentapetalae</taxon>
        <taxon>rosids</taxon>
        <taxon>malvids</taxon>
        <taxon>Myrtales</taxon>
        <taxon>Myrtaceae</taxon>
        <taxon>Myrtoideae</taxon>
        <taxon>Eucalypteae</taxon>
        <taxon>Eucalyptus</taxon>
    </lineage>
</organism>
<dbReference type="Gene3D" id="1.10.510.10">
    <property type="entry name" value="Transferase(Phosphotransferase) domain 1"/>
    <property type="match status" value="1"/>
</dbReference>
<proteinExistence type="predicted"/>
<dbReference type="SMART" id="SM00504">
    <property type="entry name" value="Ubox"/>
    <property type="match status" value="1"/>
</dbReference>
<comment type="catalytic activity">
    <reaction evidence="1">
        <text>S-ubiquitinyl-[E2 ubiquitin-conjugating enzyme]-L-cysteine + [acceptor protein]-L-lysine = [E2 ubiquitin-conjugating enzyme]-L-cysteine + N(6)-ubiquitinyl-[acceptor protein]-L-lysine.</text>
        <dbReference type="EC" id="2.3.2.27"/>
    </reaction>
</comment>
<keyword evidence="7" id="KW-0175">Coiled coil</keyword>
<keyword evidence="5" id="KW-0808">Transferase</keyword>
<comment type="pathway">
    <text evidence="3">Protein modification; protein ubiquitination.</text>
</comment>
<feature type="domain" description="U-box" evidence="10">
    <location>
        <begin position="712"/>
        <end position="783"/>
    </location>
</feature>
<dbReference type="Gene3D" id="3.40.50.620">
    <property type="entry name" value="HUPs"/>
    <property type="match status" value="1"/>
</dbReference>
<keyword evidence="12" id="KW-1185">Reference proteome</keyword>
<dbReference type="GO" id="GO:0061630">
    <property type="term" value="F:ubiquitin protein ligase activity"/>
    <property type="evidence" value="ECO:0007669"/>
    <property type="project" value="UniProtKB-EC"/>
</dbReference>
<dbReference type="SUPFAM" id="SSF57850">
    <property type="entry name" value="RING/U-box"/>
    <property type="match status" value="1"/>
</dbReference>
<feature type="region of interest" description="Disordered" evidence="8">
    <location>
        <begin position="179"/>
        <end position="218"/>
    </location>
</feature>
<dbReference type="CDD" id="cd16655">
    <property type="entry name" value="RING-Ubox_WDSUB1-like"/>
    <property type="match status" value="1"/>
</dbReference>
<feature type="coiled-coil region" evidence="7">
    <location>
        <begin position="351"/>
        <end position="402"/>
    </location>
</feature>
<dbReference type="Pfam" id="PF04564">
    <property type="entry name" value="U-box"/>
    <property type="match status" value="1"/>
</dbReference>
<dbReference type="PANTHER" id="PTHR45647">
    <property type="entry name" value="OS02G0152300 PROTEIN"/>
    <property type="match status" value="1"/>
</dbReference>
<reference evidence="11 12" key="1">
    <citation type="submission" date="2024-11" db="EMBL/GenBank/DDBJ databases">
        <title>Chromosome-level genome assembly of Eucalyptus globulus Labill. provides insights into its genome evolution.</title>
        <authorList>
            <person name="Li X."/>
        </authorList>
    </citation>
    <scope>NUCLEOTIDE SEQUENCE [LARGE SCALE GENOMIC DNA]</scope>
    <source>
        <strain evidence="11">CL2024</strain>
        <tissue evidence="11">Fresh tender leaves</tissue>
    </source>
</reference>
<dbReference type="SUPFAM" id="SSF56112">
    <property type="entry name" value="Protein kinase-like (PK-like)"/>
    <property type="match status" value="1"/>
</dbReference>
<feature type="domain" description="Protein kinase" evidence="9">
    <location>
        <begin position="430"/>
        <end position="692"/>
    </location>
</feature>
<dbReference type="CDD" id="cd01989">
    <property type="entry name" value="USP_STK_Ubox_N"/>
    <property type="match status" value="1"/>
</dbReference>